<keyword evidence="3" id="KW-1185">Reference proteome</keyword>
<evidence type="ECO:0000313" key="3">
    <source>
        <dbReference type="Proteomes" id="UP000030680"/>
    </source>
</evidence>
<feature type="transmembrane region" description="Helical" evidence="1">
    <location>
        <begin position="297"/>
        <end position="318"/>
    </location>
</feature>
<keyword evidence="1" id="KW-0812">Transmembrane</keyword>
<dbReference type="AlphaFoldDB" id="M2XHE9"/>
<sequence>MVKVMKKELEDKFNVIWFNTSDIRQSCLCSLDALNQMCRTYSVSISYNGDFVFSKFPCLSNMDLIHLVSHAHEPFFRIFQNCIMCCFSDIRTIIFHEGLCIFENPYSGLLLDTLQNTLKDDTFKEQPLFYLSAVCVALIDMWKERIQAVLHEKSYNRMERQKNVFSVASEHGLSLSNAQQLQLELREFRQGMSFLLKDRVEDMVNIVRDTKSCSSLSLYLEEATCLYRQVASLCETLTDKEMDAQAQSRLFQTSLVAHNFFGNIILSSCLIGATAGNSFGSNLNIPPYNSTKGIDGYLWYIVIIGSFVIWFTFLSLFLSKNRSLLKYLWKLVKKRQNPKQCVKPT</sequence>
<dbReference type="EMBL" id="KB454508">
    <property type="protein sequence ID" value="EME29507.1"/>
    <property type="molecule type" value="Genomic_DNA"/>
</dbReference>
<name>M2XHE9_GALSU</name>
<dbReference type="GeneID" id="17088296"/>
<evidence type="ECO:0000256" key="1">
    <source>
        <dbReference type="SAM" id="Phobius"/>
    </source>
</evidence>
<feature type="transmembrane region" description="Helical" evidence="1">
    <location>
        <begin position="255"/>
        <end position="277"/>
    </location>
</feature>
<accession>M2XHE9</accession>
<reference evidence="3" key="1">
    <citation type="journal article" date="2013" name="Science">
        <title>Gene transfer from bacteria and archaea facilitated evolution of an extremophilic eukaryote.</title>
        <authorList>
            <person name="Schonknecht G."/>
            <person name="Chen W.H."/>
            <person name="Ternes C.M."/>
            <person name="Barbier G.G."/>
            <person name="Shrestha R.P."/>
            <person name="Stanke M."/>
            <person name="Brautigam A."/>
            <person name="Baker B.J."/>
            <person name="Banfield J.F."/>
            <person name="Garavito R.M."/>
            <person name="Carr K."/>
            <person name="Wilkerson C."/>
            <person name="Rensing S.A."/>
            <person name="Gagneul D."/>
            <person name="Dickenson N.E."/>
            <person name="Oesterhelt C."/>
            <person name="Lercher M.J."/>
            <person name="Weber A.P."/>
        </authorList>
    </citation>
    <scope>NUCLEOTIDE SEQUENCE [LARGE SCALE GENOMIC DNA]</scope>
    <source>
        <strain evidence="3">074W</strain>
    </source>
</reference>
<dbReference type="OrthoDB" id="10363364at2759"/>
<keyword evidence="1" id="KW-0472">Membrane</keyword>
<dbReference type="RefSeq" id="XP_005706027.1">
    <property type="nucleotide sequence ID" value="XM_005705970.1"/>
</dbReference>
<dbReference type="Proteomes" id="UP000030680">
    <property type="component" value="Unassembled WGS sequence"/>
</dbReference>
<protein>
    <submittedName>
        <fullName evidence="2">Uncharacterized protein</fullName>
    </submittedName>
</protein>
<gene>
    <name evidence="2" type="ORF">Gasu_31450</name>
</gene>
<evidence type="ECO:0000313" key="2">
    <source>
        <dbReference type="EMBL" id="EME29507.1"/>
    </source>
</evidence>
<keyword evidence="1" id="KW-1133">Transmembrane helix</keyword>
<dbReference type="Gramene" id="EME29507">
    <property type="protein sequence ID" value="EME29507"/>
    <property type="gene ID" value="Gasu_31450"/>
</dbReference>
<proteinExistence type="predicted"/>
<organism evidence="2 3">
    <name type="scientific">Galdieria sulphuraria</name>
    <name type="common">Red alga</name>
    <dbReference type="NCBI Taxonomy" id="130081"/>
    <lineage>
        <taxon>Eukaryota</taxon>
        <taxon>Rhodophyta</taxon>
        <taxon>Bangiophyceae</taxon>
        <taxon>Galdieriales</taxon>
        <taxon>Galdieriaceae</taxon>
        <taxon>Galdieria</taxon>
    </lineage>
</organism>